<evidence type="ECO:0000313" key="1">
    <source>
        <dbReference type="EMBL" id="JAH72722.1"/>
    </source>
</evidence>
<sequence length="25" mass="3095">MEVFLLFFFFLRTNRRVSLNQVTSE</sequence>
<proteinExistence type="predicted"/>
<name>A0A0E9V3Y1_ANGAN</name>
<organism evidence="1">
    <name type="scientific">Anguilla anguilla</name>
    <name type="common">European freshwater eel</name>
    <name type="synonym">Muraena anguilla</name>
    <dbReference type="NCBI Taxonomy" id="7936"/>
    <lineage>
        <taxon>Eukaryota</taxon>
        <taxon>Metazoa</taxon>
        <taxon>Chordata</taxon>
        <taxon>Craniata</taxon>
        <taxon>Vertebrata</taxon>
        <taxon>Euteleostomi</taxon>
        <taxon>Actinopterygii</taxon>
        <taxon>Neopterygii</taxon>
        <taxon>Teleostei</taxon>
        <taxon>Anguilliformes</taxon>
        <taxon>Anguillidae</taxon>
        <taxon>Anguilla</taxon>
    </lineage>
</organism>
<reference evidence="1" key="2">
    <citation type="journal article" date="2015" name="Fish Shellfish Immunol.">
        <title>Early steps in the European eel (Anguilla anguilla)-Vibrio vulnificus interaction in the gills: Role of the RtxA13 toxin.</title>
        <authorList>
            <person name="Callol A."/>
            <person name="Pajuelo D."/>
            <person name="Ebbesson L."/>
            <person name="Teles M."/>
            <person name="MacKenzie S."/>
            <person name="Amaro C."/>
        </authorList>
    </citation>
    <scope>NUCLEOTIDE SEQUENCE</scope>
</reference>
<dbReference type="AlphaFoldDB" id="A0A0E9V3Y1"/>
<protein>
    <submittedName>
        <fullName evidence="1">Uncharacterized protein</fullName>
    </submittedName>
</protein>
<reference evidence="1" key="1">
    <citation type="submission" date="2014-11" db="EMBL/GenBank/DDBJ databases">
        <authorList>
            <person name="Amaro Gonzalez C."/>
        </authorList>
    </citation>
    <scope>NUCLEOTIDE SEQUENCE</scope>
</reference>
<dbReference type="EMBL" id="GBXM01035855">
    <property type="protein sequence ID" value="JAH72722.1"/>
    <property type="molecule type" value="Transcribed_RNA"/>
</dbReference>
<accession>A0A0E9V3Y1</accession>